<feature type="binding site" evidence="2">
    <location>
        <begin position="210"/>
        <end position="217"/>
    </location>
    <ligand>
        <name>ATP</name>
        <dbReference type="ChEBI" id="CHEBI:30616"/>
    </ligand>
</feature>
<feature type="active site" evidence="1">
    <location>
        <position position="206"/>
    </location>
</feature>
<dbReference type="Pfam" id="PF02661">
    <property type="entry name" value="Fic"/>
    <property type="match status" value="1"/>
</dbReference>
<dbReference type="KEGG" id="atw:C0099_14795"/>
<dbReference type="InterPro" id="IPR003812">
    <property type="entry name" value="Fido"/>
</dbReference>
<dbReference type="Gene3D" id="1.10.3290.10">
    <property type="entry name" value="Fido-like domain"/>
    <property type="match status" value="1"/>
</dbReference>
<protein>
    <submittedName>
        <fullName evidence="4">DUF4172 domain-containing protein</fullName>
    </submittedName>
</protein>
<dbReference type="InterPro" id="IPR036388">
    <property type="entry name" value="WH-like_DNA-bd_sf"/>
</dbReference>
<dbReference type="InterPro" id="IPR040198">
    <property type="entry name" value="Fido_containing"/>
</dbReference>
<dbReference type="InterPro" id="IPR036597">
    <property type="entry name" value="Fido-like_dom_sf"/>
</dbReference>
<keyword evidence="2" id="KW-0067">ATP-binding</keyword>
<reference evidence="4 5" key="1">
    <citation type="submission" date="2018-01" db="EMBL/GenBank/DDBJ databases">
        <authorList>
            <person name="Fu G.-Y."/>
        </authorList>
    </citation>
    <scope>NUCLEOTIDE SEQUENCE [LARGE SCALE GENOMIC DNA]</scope>
    <source>
        <strain evidence="4 5">SY39</strain>
    </source>
</reference>
<dbReference type="EMBL" id="CP025682">
    <property type="protein sequence ID" value="AUN96094.1"/>
    <property type="molecule type" value="Genomic_DNA"/>
</dbReference>
<evidence type="ECO:0000313" key="4">
    <source>
        <dbReference type="EMBL" id="AUN96094.1"/>
    </source>
</evidence>
<evidence type="ECO:0000256" key="2">
    <source>
        <dbReference type="PIRSR" id="PIRSR640198-2"/>
    </source>
</evidence>
<dbReference type="Proteomes" id="UP000242205">
    <property type="component" value="Chromosome"/>
</dbReference>
<accession>A0A2I6SA13</accession>
<dbReference type="GO" id="GO:0005524">
    <property type="term" value="F:ATP binding"/>
    <property type="evidence" value="ECO:0007669"/>
    <property type="project" value="UniProtKB-KW"/>
</dbReference>
<dbReference type="Gene3D" id="1.10.10.10">
    <property type="entry name" value="Winged helix-like DNA-binding domain superfamily/Winged helix DNA-binding domain"/>
    <property type="match status" value="1"/>
</dbReference>
<dbReference type="PANTHER" id="PTHR13504:SF33">
    <property type="entry name" value="FIC FAMILY PROTEIN"/>
    <property type="match status" value="1"/>
</dbReference>
<dbReference type="InterPro" id="IPR025230">
    <property type="entry name" value="DUF4172"/>
</dbReference>
<feature type="domain" description="Fido" evidence="3">
    <location>
        <begin position="115"/>
        <end position="271"/>
    </location>
</feature>
<evidence type="ECO:0000313" key="5">
    <source>
        <dbReference type="Proteomes" id="UP000242205"/>
    </source>
</evidence>
<sequence length="371" mass="41338">MPHWIWQQADWPKFRWDERALLTPLAQARLKQGKLLGLKGLLDAGLSDEARAQILIEECLNTSAIEGERFDVDAVRSSVARHLGLPTAGLPRPPRAVDGLIEVLLDATGGFDRPLTPQRLFGWQAALFPTGYSGLVEIRTASLRGDAPMRVVSGRAGREKVHFEAPPRDGLERELQAFIDWCEHPPAGLDGLLFAGLAHLWFVTVHPFEDGNGRLARAITDMALCRDEAQPLRMFSLSARIMHERDAYYTALERTQRGDLDVTDWLQWFLAEVALACEQAEVTVARVIAKARFWLRHQGTPINERQRKALNRLLDAGEGGFEGGMNTRKYASLNKTSRATAYRELADLVGKGCLVQTGDGRSTGYEVCWEG</sequence>
<evidence type="ECO:0000256" key="1">
    <source>
        <dbReference type="PIRSR" id="PIRSR640198-1"/>
    </source>
</evidence>
<evidence type="ECO:0000259" key="3">
    <source>
        <dbReference type="PROSITE" id="PS51459"/>
    </source>
</evidence>
<dbReference type="AlphaFoldDB" id="A0A2I6SA13"/>
<dbReference type="RefSeq" id="WP_102248138.1">
    <property type="nucleotide sequence ID" value="NZ_CP025682.1"/>
</dbReference>
<proteinExistence type="predicted"/>
<keyword evidence="5" id="KW-1185">Reference proteome</keyword>
<organism evidence="4 5">
    <name type="scientific">Pseudazoarcus pumilus</name>
    <dbReference type="NCBI Taxonomy" id="2067960"/>
    <lineage>
        <taxon>Bacteria</taxon>
        <taxon>Pseudomonadati</taxon>
        <taxon>Pseudomonadota</taxon>
        <taxon>Betaproteobacteria</taxon>
        <taxon>Rhodocyclales</taxon>
        <taxon>Zoogloeaceae</taxon>
        <taxon>Pseudazoarcus</taxon>
    </lineage>
</organism>
<dbReference type="PROSITE" id="PS51459">
    <property type="entry name" value="FIDO"/>
    <property type="match status" value="1"/>
</dbReference>
<gene>
    <name evidence="4" type="ORF">C0099_14795</name>
</gene>
<name>A0A2I6SA13_9RHOO</name>
<dbReference type="Pfam" id="PF13776">
    <property type="entry name" value="DUF4172"/>
    <property type="match status" value="1"/>
</dbReference>
<dbReference type="SUPFAM" id="SSF140931">
    <property type="entry name" value="Fic-like"/>
    <property type="match status" value="1"/>
</dbReference>
<dbReference type="OrthoDB" id="9813719at2"/>
<keyword evidence="2" id="KW-0547">Nucleotide-binding</keyword>
<feature type="binding site" evidence="2">
    <location>
        <begin position="248"/>
        <end position="249"/>
    </location>
    <ligand>
        <name>ATP</name>
        <dbReference type="ChEBI" id="CHEBI:30616"/>
    </ligand>
</feature>
<dbReference type="PANTHER" id="PTHR13504">
    <property type="entry name" value="FIDO DOMAIN-CONTAINING PROTEIN DDB_G0283145"/>
    <property type="match status" value="1"/>
</dbReference>